<organism evidence="2 4">
    <name type="scientific">Rhizobium sullae</name>
    <name type="common">Rhizobium hedysari</name>
    <dbReference type="NCBI Taxonomy" id="50338"/>
    <lineage>
        <taxon>Bacteria</taxon>
        <taxon>Pseudomonadati</taxon>
        <taxon>Pseudomonadota</taxon>
        <taxon>Alphaproteobacteria</taxon>
        <taxon>Hyphomicrobiales</taxon>
        <taxon>Rhizobiaceae</taxon>
        <taxon>Rhizobium/Agrobacterium group</taxon>
        <taxon>Rhizobium</taxon>
    </lineage>
</organism>
<sequence length="221" mass="23966">MLNTLNSSGKPAFVRPVQSAYTAALFHSARVRRLKILLPIAAVTISLVFIAVSMVRAYLPENLKIEGAKIENGKIVMEKPAIAGRNADGINYSMLAERALQDIKNPNLITLETIKAAVPVSDDLIARVEAATADYDRSTDNLALRDPFTILLSNGLTAKFQSAKLDIKGGKMTTDDPIEIQKDGASIVAQSLKMTDKGRVITFEGNVRMNVDPSVIRKQGT</sequence>
<dbReference type="RefSeq" id="WP_027510797.1">
    <property type="nucleotide sequence ID" value="NZ_CP104143.1"/>
</dbReference>
<dbReference type="Pfam" id="PF06835">
    <property type="entry name" value="LptC"/>
    <property type="match status" value="1"/>
</dbReference>
<evidence type="ECO:0000313" key="2">
    <source>
        <dbReference type="EMBL" id="PKA44269.1"/>
    </source>
</evidence>
<evidence type="ECO:0000256" key="1">
    <source>
        <dbReference type="SAM" id="Phobius"/>
    </source>
</evidence>
<reference evidence="2 4" key="1">
    <citation type="submission" date="2017-11" db="EMBL/GenBank/DDBJ databases">
        <authorList>
            <person name="Han C.G."/>
        </authorList>
    </citation>
    <scope>NUCLEOTIDE SEQUENCE [LARGE SCALE GENOMIC DNA]</scope>
    <source>
        <strain evidence="2 4">HCNT1</strain>
    </source>
</reference>
<keyword evidence="5" id="KW-1185">Reference proteome</keyword>
<dbReference type="Proteomes" id="UP001060123">
    <property type="component" value="Chromosome"/>
</dbReference>
<keyword evidence="1" id="KW-0812">Transmembrane</keyword>
<feature type="transmembrane region" description="Helical" evidence="1">
    <location>
        <begin position="36"/>
        <end position="59"/>
    </location>
</feature>
<dbReference type="STRING" id="1041146.GCA_000427985_01331"/>
<name>A0A2N0DDT8_RHISU</name>
<dbReference type="EMBL" id="CP104143">
    <property type="protein sequence ID" value="UWU14509.1"/>
    <property type="molecule type" value="Genomic_DNA"/>
</dbReference>
<proteinExistence type="predicted"/>
<keyword evidence="1" id="KW-1133">Transmembrane helix</keyword>
<dbReference type="AlphaFoldDB" id="A0A2N0DDT8"/>
<keyword evidence="1" id="KW-0472">Membrane</keyword>
<protein>
    <submittedName>
        <fullName evidence="2">LPS export ABC transporter periplasmic protein LptC</fullName>
    </submittedName>
</protein>
<evidence type="ECO:0000313" key="3">
    <source>
        <dbReference type="EMBL" id="UWU14509.1"/>
    </source>
</evidence>
<gene>
    <name evidence="3" type="primary">lptC</name>
    <name evidence="2" type="ORF">CWR43_08265</name>
    <name evidence="3" type="ORF">N2599_00245</name>
</gene>
<evidence type="ECO:0000313" key="4">
    <source>
        <dbReference type="Proteomes" id="UP000232164"/>
    </source>
</evidence>
<evidence type="ECO:0000313" key="5">
    <source>
        <dbReference type="Proteomes" id="UP001060123"/>
    </source>
</evidence>
<accession>A0A2N0DDT8</accession>
<reference evidence="2 4" key="2">
    <citation type="submission" date="2017-12" db="EMBL/GenBank/DDBJ databases">
        <title>Genome sequence of Rhizobium sullae HCNT1 isolated from Sulla coronaria nodules and featuring peculiar denitrification phenotypes.</title>
        <authorList>
            <person name="De Diego-Diaz B."/>
            <person name="Treu L."/>
            <person name="Campanaro S."/>
            <person name="Da Silva Duarte V."/>
            <person name="Basaglia M."/>
            <person name="Favaro L."/>
            <person name="Casella S."/>
            <person name="Squartini A."/>
        </authorList>
    </citation>
    <scope>NUCLEOTIDE SEQUENCE [LARGE SCALE GENOMIC DNA]</scope>
    <source>
        <strain evidence="2 4">HCNT1</strain>
    </source>
</reference>
<dbReference type="OrthoDB" id="7873824at2"/>
<dbReference type="InterPro" id="IPR010664">
    <property type="entry name" value="LipoPS_assembly_LptC-rel"/>
</dbReference>
<dbReference type="EMBL" id="PIQN01000005">
    <property type="protein sequence ID" value="PKA44269.1"/>
    <property type="molecule type" value="Genomic_DNA"/>
</dbReference>
<reference evidence="3" key="3">
    <citation type="submission" date="2022-09" db="EMBL/GenBank/DDBJ databases">
        <title>Australian commercial rhizobial inoculants.</title>
        <authorList>
            <person name="Kohlmeier M.G."/>
            <person name="O'Hara G.W."/>
            <person name="Colombi E."/>
            <person name="Ramsay J.P."/>
            <person name="Terpolilli J."/>
        </authorList>
    </citation>
    <scope>NUCLEOTIDE SEQUENCE</scope>
    <source>
        <strain evidence="3">WSM1592</strain>
    </source>
</reference>
<dbReference type="Proteomes" id="UP000232164">
    <property type="component" value="Unassembled WGS sequence"/>
</dbReference>